<dbReference type="RefSeq" id="WP_078783138.1">
    <property type="nucleotide sequence ID" value="NZ_FUYF01000001.1"/>
</dbReference>
<keyword evidence="3 6" id="KW-0812">Transmembrane</keyword>
<evidence type="ECO:0000256" key="5">
    <source>
        <dbReference type="ARBA" id="ARBA00023136"/>
    </source>
</evidence>
<organism evidence="7 8">
    <name type="scientific">Gemmiger formicilis</name>
    <dbReference type="NCBI Taxonomy" id="745368"/>
    <lineage>
        <taxon>Bacteria</taxon>
        <taxon>Bacillati</taxon>
        <taxon>Bacillota</taxon>
        <taxon>Clostridia</taxon>
        <taxon>Eubacteriales</taxon>
        <taxon>Gemmiger</taxon>
    </lineage>
</organism>
<evidence type="ECO:0000256" key="1">
    <source>
        <dbReference type="ARBA" id="ARBA00004167"/>
    </source>
</evidence>
<sequence length="212" mass="23059">MQLEQQENFTIHGPQLEILGEVETKLPIPAKKRGTASIVLVALALVSVLGIGGAKLKGVYRETAEIYTSAQDEYGHSIQGDFEAQADAAANLIKQAGYVDSTPAAALQEAEDALATWNDTDDSPAVQYAANRRLYNAVDTLYASLNNKVDDSTQRALDDQYNAFVSAQATIERAANVYNLWVEDYEKTISQFPANLISGLWGAQAPERFATK</sequence>
<evidence type="ECO:0000313" key="7">
    <source>
        <dbReference type="EMBL" id="SKA73197.1"/>
    </source>
</evidence>
<accession>A0A1T4W7M7</accession>
<dbReference type="InterPro" id="IPR007156">
    <property type="entry name" value="MamQ_LemA"/>
</dbReference>
<comment type="similarity">
    <text evidence="2">Belongs to the LemA family.</text>
</comment>
<dbReference type="STRING" id="745368.SAMN02745178_00117"/>
<proteinExistence type="inferred from homology"/>
<evidence type="ECO:0000313" key="8">
    <source>
        <dbReference type="Proteomes" id="UP000190286"/>
    </source>
</evidence>
<dbReference type="OrthoDB" id="1845698at2"/>
<dbReference type="AlphaFoldDB" id="A0A1T4W7M7"/>
<dbReference type="GeneID" id="93336617"/>
<dbReference type="Gene3D" id="1.20.1440.20">
    <property type="entry name" value="LemA-like domain"/>
    <property type="match status" value="1"/>
</dbReference>
<dbReference type="InterPro" id="IPR023353">
    <property type="entry name" value="LemA-like_dom_sf"/>
</dbReference>
<name>A0A1T4W7M7_9FIRM</name>
<dbReference type="GO" id="GO:0016020">
    <property type="term" value="C:membrane"/>
    <property type="evidence" value="ECO:0007669"/>
    <property type="project" value="UniProtKB-SubCell"/>
</dbReference>
<evidence type="ECO:0000256" key="6">
    <source>
        <dbReference type="SAM" id="Phobius"/>
    </source>
</evidence>
<keyword evidence="5 6" id="KW-0472">Membrane</keyword>
<dbReference type="SUPFAM" id="SSF140478">
    <property type="entry name" value="LemA-like"/>
    <property type="match status" value="1"/>
</dbReference>
<keyword evidence="4 6" id="KW-1133">Transmembrane helix</keyword>
<comment type="subcellular location">
    <subcellularLocation>
        <location evidence="1">Membrane</location>
        <topology evidence="1">Single-pass membrane protein</topology>
    </subcellularLocation>
</comment>
<dbReference type="Proteomes" id="UP000190286">
    <property type="component" value="Unassembled WGS sequence"/>
</dbReference>
<feature type="transmembrane region" description="Helical" evidence="6">
    <location>
        <begin position="34"/>
        <end position="54"/>
    </location>
</feature>
<evidence type="ECO:0000256" key="4">
    <source>
        <dbReference type="ARBA" id="ARBA00022989"/>
    </source>
</evidence>
<dbReference type="EMBL" id="FUYF01000001">
    <property type="protein sequence ID" value="SKA73197.1"/>
    <property type="molecule type" value="Genomic_DNA"/>
</dbReference>
<evidence type="ECO:0000256" key="3">
    <source>
        <dbReference type="ARBA" id="ARBA00022692"/>
    </source>
</evidence>
<gene>
    <name evidence="7" type="ORF">SAMN02745178_00117</name>
</gene>
<evidence type="ECO:0000256" key="2">
    <source>
        <dbReference type="ARBA" id="ARBA00008854"/>
    </source>
</evidence>
<dbReference type="Pfam" id="PF04011">
    <property type="entry name" value="LemA"/>
    <property type="match status" value="1"/>
</dbReference>
<keyword evidence="8" id="KW-1185">Reference proteome</keyword>
<reference evidence="7 8" key="1">
    <citation type="submission" date="2017-02" db="EMBL/GenBank/DDBJ databases">
        <authorList>
            <person name="Peterson S.W."/>
        </authorList>
    </citation>
    <scope>NUCLEOTIDE SEQUENCE [LARGE SCALE GENOMIC DNA]</scope>
    <source>
        <strain evidence="7 8">ATCC 27749</strain>
    </source>
</reference>
<protein>
    <submittedName>
        <fullName evidence="7">LemA family protein</fullName>
    </submittedName>
</protein>